<dbReference type="RefSeq" id="WP_065732398.1">
    <property type="nucleotide sequence ID" value="NZ_CP016428.1"/>
</dbReference>
<protein>
    <submittedName>
        <fullName evidence="4">Acetyltransferase</fullName>
    </submittedName>
</protein>
<dbReference type="InterPro" id="IPR050680">
    <property type="entry name" value="YpeA/RimI_acetyltransf"/>
</dbReference>
<sequence length="179" mass="19726">MTDTGGAQIRRLELADAALYRDIRLEALQKNPEAFGSTFERESAQPLSWFEAVIDRADIFGAFLDGKLTGIAGFSAQEGSKQAHKGRLWAMYIRDTARGSGLGKLLVAAVLDHARGRVEMVQLTVVSENEAARRLYSAMGFVEYGYEKRALKQGGRYYDEILMVKFLDEGTAGPAQAMP</sequence>
<dbReference type="Gene3D" id="3.40.630.30">
    <property type="match status" value="1"/>
</dbReference>
<keyword evidence="2" id="KW-0012">Acyltransferase</keyword>
<dbReference type="PANTHER" id="PTHR43420:SF47">
    <property type="entry name" value="N-ACETYLTRANSFERASE DOMAIN-CONTAINING PROTEIN"/>
    <property type="match status" value="1"/>
</dbReference>
<reference evidence="4 5" key="1">
    <citation type="submission" date="2016-07" db="EMBL/GenBank/DDBJ databases">
        <title>Complete genome sequence of Bradyrhizobium icense LMTR 13T, a potential inoculant strain isolated from lima bean (Phaseolus lunatus) in Peru.</title>
        <authorList>
            <person name="Ormeno-Orrillo E."/>
            <person name="Duran D."/>
            <person name="Rogel M.A."/>
            <person name="Rey L."/>
            <person name="Imperial J."/>
            <person name="Ruiz-Argueso T."/>
            <person name="Martinez-Romero E."/>
        </authorList>
    </citation>
    <scope>NUCLEOTIDE SEQUENCE [LARGE SCALE GENOMIC DNA]</scope>
    <source>
        <strain evidence="4 5">LMTR 13</strain>
    </source>
</reference>
<dbReference type="InterPro" id="IPR016181">
    <property type="entry name" value="Acyl_CoA_acyltransferase"/>
</dbReference>
<keyword evidence="1 4" id="KW-0808">Transferase</keyword>
<evidence type="ECO:0000313" key="4">
    <source>
        <dbReference type="EMBL" id="ANW05268.1"/>
    </source>
</evidence>
<dbReference type="EMBL" id="CP016428">
    <property type="protein sequence ID" value="ANW05268.1"/>
    <property type="molecule type" value="Genomic_DNA"/>
</dbReference>
<dbReference type="STRING" id="1274631.LMTR13_03685"/>
<evidence type="ECO:0000313" key="5">
    <source>
        <dbReference type="Proteomes" id="UP000092839"/>
    </source>
</evidence>
<organism evidence="4 5">
    <name type="scientific">Bradyrhizobium icense</name>
    <dbReference type="NCBI Taxonomy" id="1274631"/>
    <lineage>
        <taxon>Bacteria</taxon>
        <taxon>Pseudomonadati</taxon>
        <taxon>Pseudomonadota</taxon>
        <taxon>Alphaproteobacteria</taxon>
        <taxon>Hyphomicrobiales</taxon>
        <taxon>Nitrobacteraceae</taxon>
        <taxon>Bradyrhizobium</taxon>
    </lineage>
</organism>
<dbReference type="CDD" id="cd04301">
    <property type="entry name" value="NAT_SF"/>
    <property type="match status" value="1"/>
</dbReference>
<dbReference type="PANTHER" id="PTHR43420">
    <property type="entry name" value="ACETYLTRANSFERASE"/>
    <property type="match status" value="1"/>
</dbReference>
<name>A0A1B1URK6_9BRAD</name>
<gene>
    <name evidence="4" type="ORF">LMTR13_03685</name>
</gene>
<dbReference type="Pfam" id="PF00583">
    <property type="entry name" value="Acetyltransf_1"/>
    <property type="match status" value="1"/>
</dbReference>
<evidence type="ECO:0000256" key="1">
    <source>
        <dbReference type="ARBA" id="ARBA00022679"/>
    </source>
</evidence>
<dbReference type="Proteomes" id="UP000092839">
    <property type="component" value="Chromosome"/>
</dbReference>
<evidence type="ECO:0000259" key="3">
    <source>
        <dbReference type="PROSITE" id="PS51186"/>
    </source>
</evidence>
<dbReference type="AlphaFoldDB" id="A0A1B1URK6"/>
<dbReference type="InterPro" id="IPR000182">
    <property type="entry name" value="GNAT_dom"/>
</dbReference>
<dbReference type="SUPFAM" id="SSF55729">
    <property type="entry name" value="Acyl-CoA N-acyltransferases (Nat)"/>
    <property type="match status" value="1"/>
</dbReference>
<dbReference type="GO" id="GO:0016747">
    <property type="term" value="F:acyltransferase activity, transferring groups other than amino-acyl groups"/>
    <property type="evidence" value="ECO:0007669"/>
    <property type="project" value="InterPro"/>
</dbReference>
<accession>A0A1B1URK6</accession>
<dbReference type="KEGG" id="bic:LMTR13_03685"/>
<keyword evidence="5" id="KW-1185">Reference proteome</keyword>
<feature type="domain" description="N-acetyltransferase" evidence="3">
    <location>
        <begin position="7"/>
        <end position="168"/>
    </location>
</feature>
<proteinExistence type="predicted"/>
<evidence type="ECO:0000256" key="2">
    <source>
        <dbReference type="ARBA" id="ARBA00023315"/>
    </source>
</evidence>
<dbReference type="PROSITE" id="PS51186">
    <property type="entry name" value="GNAT"/>
    <property type="match status" value="1"/>
</dbReference>